<dbReference type="EMBL" id="JAUDZG010000003">
    <property type="protein sequence ID" value="KAK3306384.1"/>
    <property type="molecule type" value="Genomic_DNA"/>
</dbReference>
<keyword evidence="6" id="KW-1185">Reference proteome</keyword>
<dbReference type="SUPFAM" id="SSF51735">
    <property type="entry name" value="NAD(P)-binding Rossmann-fold domains"/>
    <property type="match status" value="1"/>
</dbReference>
<accession>A0AAJ0GUM6</accession>
<dbReference type="PANTHER" id="PTHR47706">
    <property type="entry name" value="NMRA-LIKE FAMILY PROTEIN"/>
    <property type="match status" value="1"/>
</dbReference>
<dbReference type="GeneID" id="87880681"/>
<dbReference type="Pfam" id="PF05368">
    <property type="entry name" value="NmrA"/>
    <property type="match status" value="1"/>
</dbReference>
<dbReference type="InterPro" id="IPR036291">
    <property type="entry name" value="NAD(P)-bd_dom_sf"/>
</dbReference>
<reference evidence="5" key="1">
    <citation type="journal article" date="2023" name="Mol. Phylogenet. Evol.">
        <title>Genome-scale phylogeny and comparative genomics of the fungal order Sordariales.</title>
        <authorList>
            <person name="Hensen N."/>
            <person name="Bonometti L."/>
            <person name="Westerberg I."/>
            <person name="Brannstrom I.O."/>
            <person name="Guillou S."/>
            <person name="Cros-Aarteil S."/>
            <person name="Calhoun S."/>
            <person name="Haridas S."/>
            <person name="Kuo A."/>
            <person name="Mondo S."/>
            <person name="Pangilinan J."/>
            <person name="Riley R."/>
            <person name="LaButti K."/>
            <person name="Andreopoulos B."/>
            <person name="Lipzen A."/>
            <person name="Chen C."/>
            <person name="Yan M."/>
            <person name="Daum C."/>
            <person name="Ng V."/>
            <person name="Clum A."/>
            <person name="Steindorff A."/>
            <person name="Ohm R.A."/>
            <person name="Martin F."/>
            <person name="Silar P."/>
            <person name="Natvig D.O."/>
            <person name="Lalanne C."/>
            <person name="Gautier V."/>
            <person name="Ament-Velasquez S.L."/>
            <person name="Kruys A."/>
            <person name="Hutchinson M.I."/>
            <person name="Powell A.J."/>
            <person name="Barry K."/>
            <person name="Miller A.N."/>
            <person name="Grigoriev I.V."/>
            <person name="Debuchy R."/>
            <person name="Gladieux P."/>
            <person name="Hiltunen Thoren M."/>
            <person name="Johannesson H."/>
        </authorList>
    </citation>
    <scope>NUCLEOTIDE SEQUENCE</scope>
    <source>
        <strain evidence="5">CBS 333.67</strain>
    </source>
</reference>
<keyword evidence="2" id="KW-0521">NADP</keyword>
<evidence type="ECO:0000259" key="4">
    <source>
        <dbReference type="Pfam" id="PF05368"/>
    </source>
</evidence>
<dbReference type="Gene3D" id="3.90.25.10">
    <property type="entry name" value="UDP-galactose 4-epimerase, domain 1"/>
    <property type="match status" value="1"/>
</dbReference>
<evidence type="ECO:0000313" key="6">
    <source>
        <dbReference type="Proteomes" id="UP001273166"/>
    </source>
</evidence>
<name>A0AAJ0GUM6_9PEZI</name>
<reference evidence="5" key="2">
    <citation type="submission" date="2023-06" db="EMBL/GenBank/DDBJ databases">
        <authorList>
            <consortium name="Lawrence Berkeley National Laboratory"/>
            <person name="Mondo S.J."/>
            <person name="Hensen N."/>
            <person name="Bonometti L."/>
            <person name="Westerberg I."/>
            <person name="Brannstrom I.O."/>
            <person name="Guillou S."/>
            <person name="Cros-Aarteil S."/>
            <person name="Calhoun S."/>
            <person name="Haridas S."/>
            <person name="Kuo A."/>
            <person name="Pangilinan J."/>
            <person name="Riley R."/>
            <person name="Labutti K."/>
            <person name="Andreopoulos B."/>
            <person name="Lipzen A."/>
            <person name="Chen C."/>
            <person name="Yanf M."/>
            <person name="Daum C."/>
            <person name="Ng V."/>
            <person name="Clum A."/>
            <person name="Steindorff A."/>
            <person name="Ohm R."/>
            <person name="Martin F."/>
            <person name="Silar P."/>
            <person name="Natvig D."/>
            <person name="Lalanne C."/>
            <person name="Gautier V."/>
            <person name="Ament-Velasquez S.L."/>
            <person name="Kruys A."/>
            <person name="Hutchinson M.I."/>
            <person name="Powell A.J."/>
            <person name="Barry K."/>
            <person name="Miller A.N."/>
            <person name="Grigoriev I.V."/>
            <person name="Debuchy R."/>
            <person name="Gladieux P."/>
            <person name="Thoren M.H."/>
            <person name="Johannesson H."/>
        </authorList>
    </citation>
    <scope>NUCLEOTIDE SEQUENCE</scope>
    <source>
        <strain evidence="5">CBS 333.67</strain>
    </source>
</reference>
<protein>
    <recommendedName>
        <fullName evidence="4">NmrA-like domain-containing protein</fullName>
    </recommendedName>
</protein>
<keyword evidence="3" id="KW-0560">Oxidoreductase</keyword>
<sequence length="320" mass="35003">MVKVAIAGPGHLAREIIDALLATGKHEIILLARKDATPDLIVPGTTWVKVDYQDRGALVRALQGVHTVLSFIVVSHDTNNTSQKTLIDAAIEAGVKRIAPSEWALANQAHLETFYANKLEIRKYLEYKNQDKQVIEYTLFQPGWFMNYLAGPRGSTKRTPTSEMTLVDHGRLRAHVVAGAGNLDKPVTYTALHDIANIVAKAVEYEGAWPTNGGINGHTLSLGEEITIGEKIRGKPFQIEALEAEDLTAGIVKASWLPPLGHQQHPGEPSNDEFAKAVLRAMLLNHAAGAAVVSDEWNRIFPDYKFTKVDEFLTGAFGDA</sequence>
<evidence type="ECO:0000256" key="1">
    <source>
        <dbReference type="ARBA" id="ARBA00005725"/>
    </source>
</evidence>
<gene>
    <name evidence="5" type="ORF">B0T15DRAFT_138596</name>
</gene>
<dbReference type="RefSeq" id="XP_062722164.1">
    <property type="nucleotide sequence ID" value="XM_062861852.1"/>
</dbReference>
<comment type="similarity">
    <text evidence="1">Belongs to the NmrA-type oxidoreductase family. Isoflavone reductase subfamily.</text>
</comment>
<dbReference type="InterPro" id="IPR051609">
    <property type="entry name" value="NmrA/Isoflavone_reductase-like"/>
</dbReference>
<dbReference type="Gene3D" id="3.40.50.720">
    <property type="entry name" value="NAD(P)-binding Rossmann-like Domain"/>
    <property type="match status" value="1"/>
</dbReference>
<dbReference type="InterPro" id="IPR008030">
    <property type="entry name" value="NmrA-like"/>
</dbReference>
<evidence type="ECO:0000256" key="2">
    <source>
        <dbReference type="ARBA" id="ARBA00022857"/>
    </source>
</evidence>
<feature type="domain" description="NmrA-like" evidence="4">
    <location>
        <begin position="6"/>
        <end position="251"/>
    </location>
</feature>
<evidence type="ECO:0000256" key="3">
    <source>
        <dbReference type="ARBA" id="ARBA00023002"/>
    </source>
</evidence>
<dbReference type="PANTHER" id="PTHR47706:SF4">
    <property type="entry name" value="NMRA-LIKE DOMAIN-CONTAINING PROTEIN"/>
    <property type="match status" value="1"/>
</dbReference>
<organism evidence="5 6">
    <name type="scientific">Chaetomium strumarium</name>
    <dbReference type="NCBI Taxonomy" id="1170767"/>
    <lineage>
        <taxon>Eukaryota</taxon>
        <taxon>Fungi</taxon>
        <taxon>Dikarya</taxon>
        <taxon>Ascomycota</taxon>
        <taxon>Pezizomycotina</taxon>
        <taxon>Sordariomycetes</taxon>
        <taxon>Sordariomycetidae</taxon>
        <taxon>Sordariales</taxon>
        <taxon>Chaetomiaceae</taxon>
        <taxon>Chaetomium</taxon>
    </lineage>
</organism>
<dbReference type="AlphaFoldDB" id="A0AAJ0GUM6"/>
<evidence type="ECO:0000313" key="5">
    <source>
        <dbReference type="EMBL" id="KAK3306384.1"/>
    </source>
</evidence>
<dbReference type="Proteomes" id="UP001273166">
    <property type="component" value="Unassembled WGS sequence"/>
</dbReference>
<dbReference type="GO" id="GO:0016491">
    <property type="term" value="F:oxidoreductase activity"/>
    <property type="evidence" value="ECO:0007669"/>
    <property type="project" value="UniProtKB-KW"/>
</dbReference>
<comment type="caution">
    <text evidence="5">The sequence shown here is derived from an EMBL/GenBank/DDBJ whole genome shotgun (WGS) entry which is preliminary data.</text>
</comment>
<proteinExistence type="inferred from homology"/>